<evidence type="ECO:0000256" key="5">
    <source>
        <dbReference type="ARBA" id="ARBA00022927"/>
    </source>
</evidence>
<dbReference type="GO" id="GO:0008333">
    <property type="term" value="P:endosome to lysosome transport"/>
    <property type="evidence" value="ECO:0007669"/>
    <property type="project" value="TreeGrafter"/>
</dbReference>
<dbReference type="SUPFAM" id="SSF140111">
    <property type="entry name" value="Endosomal sorting complex assembly domain"/>
    <property type="match status" value="1"/>
</dbReference>
<feature type="coiled-coil region" evidence="8">
    <location>
        <begin position="266"/>
        <end position="293"/>
    </location>
</feature>
<keyword evidence="6 8" id="KW-0175">Coiled coil</keyword>
<dbReference type="AlphaFoldDB" id="A0A9D4V5H1"/>
<evidence type="ECO:0000256" key="8">
    <source>
        <dbReference type="SAM" id="Coils"/>
    </source>
</evidence>
<feature type="compositionally biased region" description="Low complexity" evidence="9">
    <location>
        <begin position="194"/>
        <end position="208"/>
    </location>
</feature>
<dbReference type="PROSITE" id="PS51312">
    <property type="entry name" value="SB"/>
    <property type="match status" value="1"/>
</dbReference>
<evidence type="ECO:0000256" key="3">
    <source>
        <dbReference type="ARBA" id="ARBA00022448"/>
    </source>
</evidence>
<dbReference type="InterPro" id="IPR008883">
    <property type="entry name" value="UEV_N"/>
</dbReference>
<feature type="region of interest" description="Disordered" evidence="9">
    <location>
        <begin position="192"/>
        <end position="213"/>
    </location>
</feature>
<evidence type="ECO:0008006" key="14">
    <source>
        <dbReference type="Google" id="ProtNLM"/>
    </source>
</evidence>
<keyword evidence="5 7" id="KW-0653">Protein transport</keyword>
<sequence>MVSSAQQHYLRSLLTQRGPDSLPYSDGLGTLIEQHLLALTQDFPSLLIIPSPFFEDDGTCVQLLQAEGTIPMTFRGSPYNIPITMWLLESYPISSPLVFVSPTSDMVIKPHHQHVSKSGVVSLPYLVNWAYPNSNLADLARSLSRIFGLDPPLFTKVASLKNAIDEFSLASQTSSSHSSPLSSTSNMNDYSFLSPSSSTSSPSSSSSTEDLQMSHNQYIDPSEVFRQNAIKALSARMKLGLAEHQSMRDADMKKLTATEAQLKTRHKKIMLAVDRQQREREALEHKLQILRTNIDVVETWLGANNCKLHHCGEIDVDDVFVPCDALSNQMLKNKSADLALDDVLYSLDKAVHQGVMPMDAYLRHVRTIAREQFFYRATSMKIEAIQRQEQISSIAARYTV</sequence>
<dbReference type="GO" id="GO:0015031">
    <property type="term" value="P:protein transport"/>
    <property type="evidence" value="ECO:0007669"/>
    <property type="project" value="UniProtKB-UniRule"/>
</dbReference>
<evidence type="ECO:0000259" key="10">
    <source>
        <dbReference type="PROSITE" id="PS51312"/>
    </source>
</evidence>
<dbReference type="Gene3D" id="6.10.140.820">
    <property type="match status" value="1"/>
</dbReference>
<reference evidence="12 13" key="1">
    <citation type="submission" date="2021-01" db="EMBL/GenBank/DDBJ databases">
        <title>Adiantum capillus-veneris genome.</title>
        <authorList>
            <person name="Fang Y."/>
            <person name="Liao Q."/>
        </authorList>
    </citation>
    <scope>NUCLEOTIDE SEQUENCE [LARGE SCALE GENOMIC DNA]</scope>
    <source>
        <strain evidence="12">H3</strain>
        <tissue evidence="12">Leaf</tissue>
    </source>
</reference>
<evidence type="ECO:0000256" key="1">
    <source>
        <dbReference type="ARBA" id="ARBA00004177"/>
    </source>
</evidence>
<keyword evidence="3 7" id="KW-0813">Transport</keyword>
<evidence type="ECO:0000256" key="7">
    <source>
        <dbReference type="PROSITE-ProRule" id="PRU00644"/>
    </source>
</evidence>
<dbReference type="Pfam" id="PF05743">
    <property type="entry name" value="UEV"/>
    <property type="match status" value="1"/>
</dbReference>
<dbReference type="InterPro" id="IPR016135">
    <property type="entry name" value="UBQ-conjugating_enzyme/RWD"/>
</dbReference>
<comment type="similarity">
    <text evidence="2">Belongs to the ubiquitin-conjugating enzyme family. UEV subfamily.</text>
</comment>
<dbReference type="InterPro" id="IPR017916">
    <property type="entry name" value="SB_dom"/>
</dbReference>
<dbReference type="InterPro" id="IPR052070">
    <property type="entry name" value="ESCRT-I_UEV_domain"/>
</dbReference>
<dbReference type="Pfam" id="PF09454">
    <property type="entry name" value="Vps23_core"/>
    <property type="match status" value="1"/>
</dbReference>
<proteinExistence type="inferred from homology"/>
<name>A0A9D4V5H1_ADICA</name>
<dbReference type="Proteomes" id="UP000886520">
    <property type="component" value="Chromosome 5"/>
</dbReference>
<accession>A0A9D4V5H1</accession>
<dbReference type="OrthoDB" id="306304at2759"/>
<feature type="domain" description="UEV" evidence="11">
    <location>
        <begin position="13"/>
        <end position="157"/>
    </location>
</feature>
<dbReference type="PANTHER" id="PTHR23306">
    <property type="entry name" value="TUMOR SUSCEPTIBILITY GENE 101 PROTEIN-RELATED"/>
    <property type="match status" value="1"/>
</dbReference>
<dbReference type="InterPro" id="IPR037202">
    <property type="entry name" value="ESCRT_assembly_dom"/>
</dbReference>
<organism evidence="12 13">
    <name type="scientific">Adiantum capillus-veneris</name>
    <name type="common">Maidenhair fern</name>
    <dbReference type="NCBI Taxonomy" id="13818"/>
    <lineage>
        <taxon>Eukaryota</taxon>
        <taxon>Viridiplantae</taxon>
        <taxon>Streptophyta</taxon>
        <taxon>Embryophyta</taxon>
        <taxon>Tracheophyta</taxon>
        <taxon>Polypodiopsida</taxon>
        <taxon>Polypodiidae</taxon>
        <taxon>Polypodiales</taxon>
        <taxon>Pteridineae</taxon>
        <taxon>Pteridaceae</taxon>
        <taxon>Vittarioideae</taxon>
        <taxon>Adiantum</taxon>
    </lineage>
</organism>
<dbReference type="CDD" id="cd11685">
    <property type="entry name" value="UEV_TSG101-like"/>
    <property type="match status" value="1"/>
</dbReference>
<feature type="domain" description="SB" evidence="10">
    <location>
        <begin position="324"/>
        <end position="392"/>
    </location>
</feature>
<dbReference type="GO" id="GO:0000813">
    <property type="term" value="C:ESCRT I complex"/>
    <property type="evidence" value="ECO:0007669"/>
    <property type="project" value="TreeGrafter"/>
</dbReference>
<comment type="caution">
    <text evidence="12">The sequence shown here is derived from an EMBL/GenBank/DDBJ whole genome shotgun (WGS) entry which is preliminary data.</text>
</comment>
<evidence type="ECO:0000256" key="2">
    <source>
        <dbReference type="ARBA" id="ARBA00009594"/>
    </source>
</evidence>
<dbReference type="PROSITE" id="PS51322">
    <property type="entry name" value="UEV"/>
    <property type="match status" value="1"/>
</dbReference>
<dbReference type="SUPFAM" id="SSF54495">
    <property type="entry name" value="UBC-like"/>
    <property type="match status" value="1"/>
</dbReference>
<dbReference type="GO" id="GO:0043130">
    <property type="term" value="F:ubiquitin binding"/>
    <property type="evidence" value="ECO:0007669"/>
    <property type="project" value="TreeGrafter"/>
</dbReference>
<evidence type="ECO:0000256" key="6">
    <source>
        <dbReference type="ARBA" id="ARBA00023054"/>
    </source>
</evidence>
<dbReference type="EMBL" id="JABFUD020000005">
    <property type="protein sequence ID" value="KAI5080176.1"/>
    <property type="molecule type" value="Genomic_DNA"/>
</dbReference>
<evidence type="ECO:0000259" key="11">
    <source>
        <dbReference type="PROSITE" id="PS51322"/>
    </source>
</evidence>
<dbReference type="Gene3D" id="3.10.110.10">
    <property type="entry name" value="Ubiquitin Conjugating Enzyme"/>
    <property type="match status" value="1"/>
</dbReference>
<evidence type="ECO:0000256" key="9">
    <source>
        <dbReference type="SAM" id="MobiDB-lite"/>
    </source>
</evidence>
<gene>
    <name evidence="12" type="ORF">GOP47_0005655</name>
</gene>
<evidence type="ECO:0000313" key="12">
    <source>
        <dbReference type="EMBL" id="KAI5080176.1"/>
    </source>
</evidence>
<keyword evidence="13" id="KW-1185">Reference proteome</keyword>
<evidence type="ECO:0000313" key="13">
    <source>
        <dbReference type="Proteomes" id="UP000886520"/>
    </source>
</evidence>
<comment type="subcellular location">
    <subcellularLocation>
        <location evidence="1">Endosome</location>
    </subcellularLocation>
</comment>
<dbReference type="PANTHER" id="PTHR23306:SF3">
    <property type="entry name" value="TUMOR SUPPRESSOR PROTEIN 101"/>
    <property type="match status" value="1"/>
</dbReference>
<protein>
    <recommendedName>
        <fullName evidence="14">Protein ELC-like</fullName>
    </recommendedName>
</protein>
<keyword evidence="4" id="KW-0967">Endosome</keyword>
<evidence type="ECO:0000256" key="4">
    <source>
        <dbReference type="ARBA" id="ARBA00022753"/>
    </source>
</evidence>